<name>A0A8K0IG28_COCNU</name>
<proteinExistence type="predicted"/>
<accession>A0A8K0IG28</accession>
<dbReference type="EMBL" id="CM017878">
    <property type="protein sequence ID" value="KAG1355366.1"/>
    <property type="molecule type" value="Genomic_DNA"/>
</dbReference>
<protein>
    <submittedName>
        <fullName evidence="2">Uncharacterized protein</fullName>
    </submittedName>
</protein>
<feature type="compositionally biased region" description="Basic residues" evidence="1">
    <location>
        <begin position="59"/>
        <end position="70"/>
    </location>
</feature>
<reference evidence="2" key="1">
    <citation type="journal article" date="2017" name="Gigascience">
        <title>The genome draft of coconut (Cocos nucifera).</title>
        <authorList>
            <person name="Xiao Y."/>
            <person name="Xu P."/>
            <person name="Fan H."/>
            <person name="Baudouin L."/>
            <person name="Xia W."/>
            <person name="Bocs S."/>
            <person name="Xu J."/>
            <person name="Li Q."/>
            <person name="Guo A."/>
            <person name="Zhou L."/>
            <person name="Li J."/>
            <person name="Wu Y."/>
            <person name="Ma Z."/>
            <person name="Armero A."/>
            <person name="Issali A.E."/>
            <person name="Liu N."/>
            <person name="Peng M."/>
            <person name="Yang Y."/>
        </authorList>
    </citation>
    <scope>NUCLEOTIDE SEQUENCE</scope>
    <source>
        <tissue evidence="2">Spear leaf of Hainan Tall coconut</tissue>
    </source>
</reference>
<evidence type="ECO:0000256" key="1">
    <source>
        <dbReference type="SAM" id="MobiDB-lite"/>
    </source>
</evidence>
<keyword evidence="3" id="KW-1185">Reference proteome</keyword>
<evidence type="ECO:0000313" key="2">
    <source>
        <dbReference type="EMBL" id="KAG1355366.1"/>
    </source>
</evidence>
<dbReference type="Proteomes" id="UP000797356">
    <property type="component" value="Chromosome 7"/>
</dbReference>
<reference evidence="2" key="2">
    <citation type="submission" date="2019-07" db="EMBL/GenBank/DDBJ databases">
        <authorList>
            <person name="Yang Y."/>
            <person name="Bocs S."/>
            <person name="Baudouin L."/>
        </authorList>
    </citation>
    <scope>NUCLEOTIDE SEQUENCE</scope>
    <source>
        <tissue evidence="2">Spear leaf of Hainan Tall coconut</tissue>
    </source>
</reference>
<evidence type="ECO:0000313" key="3">
    <source>
        <dbReference type="Proteomes" id="UP000797356"/>
    </source>
</evidence>
<sequence length="83" mass="9055">MTSGTSGNRIIPVTRVFSTILSAFPANKNKTLTEEQENSQLNLGDLADSPTDKTQPITPRKRSARLRAKKTNSGPTIGMKVNR</sequence>
<dbReference type="AlphaFoldDB" id="A0A8K0IG28"/>
<feature type="region of interest" description="Disordered" evidence="1">
    <location>
        <begin position="31"/>
        <end position="83"/>
    </location>
</feature>
<gene>
    <name evidence="2" type="ORF">COCNU_07G014780</name>
</gene>
<organism evidence="2 3">
    <name type="scientific">Cocos nucifera</name>
    <name type="common">Coconut palm</name>
    <dbReference type="NCBI Taxonomy" id="13894"/>
    <lineage>
        <taxon>Eukaryota</taxon>
        <taxon>Viridiplantae</taxon>
        <taxon>Streptophyta</taxon>
        <taxon>Embryophyta</taxon>
        <taxon>Tracheophyta</taxon>
        <taxon>Spermatophyta</taxon>
        <taxon>Magnoliopsida</taxon>
        <taxon>Liliopsida</taxon>
        <taxon>Arecaceae</taxon>
        <taxon>Arecoideae</taxon>
        <taxon>Cocoseae</taxon>
        <taxon>Attaleinae</taxon>
        <taxon>Cocos</taxon>
    </lineage>
</organism>
<comment type="caution">
    <text evidence="2">The sequence shown here is derived from an EMBL/GenBank/DDBJ whole genome shotgun (WGS) entry which is preliminary data.</text>
</comment>